<evidence type="ECO:0000313" key="2">
    <source>
        <dbReference type="EMBL" id="CAG9856461.1"/>
    </source>
</evidence>
<evidence type="ECO:0000259" key="1">
    <source>
        <dbReference type="Pfam" id="PF10419"/>
    </source>
</evidence>
<dbReference type="Gene3D" id="2.60.40.4370">
    <property type="match status" value="1"/>
</dbReference>
<dbReference type="PANTHER" id="PTHR21860:SF2">
    <property type="entry name" value="GENERAL TRANSCRIPTION FACTOR 3C POLYPEPTIDE 6"/>
    <property type="match status" value="1"/>
</dbReference>
<dbReference type="AlphaFoldDB" id="A0A9N9TED7"/>
<reference evidence="2" key="1">
    <citation type="submission" date="2022-01" db="EMBL/GenBank/DDBJ databases">
        <authorList>
            <person name="King R."/>
        </authorList>
    </citation>
    <scope>NUCLEOTIDE SEQUENCE</scope>
</reference>
<dbReference type="InterPro" id="IPR042771">
    <property type="entry name" value="GTF3C6-like"/>
</dbReference>
<dbReference type="Pfam" id="PF10419">
    <property type="entry name" value="TFIIIC_sub6"/>
    <property type="match status" value="1"/>
</dbReference>
<gene>
    <name evidence="2" type="ORF">PHYEVI_LOCUS2883</name>
</gene>
<dbReference type="OrthoDB" id="1877767at2759"/>
<organism evidence="2 3">
    <name type="scientific">Phyllotreta striolata</name>
    <name type="common">Striped flea beetle</name>
    <name type="synonym">Crioceris striolata</name>
    <dbReference type="NCBI Taxonomy" id="444603"/>
    <lineage>
        <taxon>Eukaryota</taxon>
        <taxon>Metazoa</taxon>
        <taxon>Ecdysozoa</taxon>
        <taxon>Arthropoda</taxon>
        <taxon>Hexapoda</taxon>
        <taxon>Insecta</taxon>
        <taxon>Pterygota</taxon>
        <taxon>Neoptera</taxon>
        <taxon>Endopterygota</taxon>
        <taxon>Coleoptera</taxon>
        <taxon>Polyphaga</taxon>
        <taxon>Cucujiformia</taxon>
        <taxon>Chrysomeloidea</taxon>
        <taxon>Chrysomelidae</taxon>
        <taxon>Galerucinae</taxon>
        <taxon>Alticini</taxon>
        <taxon>Phyllotreta</taxon>
    </lineage>
</organism>
<protein>
    <recommendedName>
        <fullName evidence="1">Transcription factor TFIIIC triple barrel domain-containing protein</fullName>
    </recommendedName>
</protein>
<sequence length="383" mass="44394">MGDVEEKTLIYLEFNDTLANETFDRDTFIRIANLHKKNPFVQINDLVYKGTFDGALGTNLFFEASDEELVENDLFNKRGPIPLKHAYSTAKVISLQLVNVPTSNPEISVKKKNIEFNLDWDYNTVLQKFSDGSLKIHDIIKESTDQEDAKEHIQVKEETTQIVDISKEDEPQIPLQDTVIEEDKECDVDNDNTDCTNLLNDYLKLRQLASRPVKSKVIQENIQQCDPKYRDSYEYHNLERQVLQPCDFFRSEPISNIDEETLSDCVDIDRCVLYGLLEDSKTHPRILTNEEKRKVLTLDNFDNLSLVARYYVLKNHVKDLEEYIKDKSEEELSNKDNYGRTPEMTLILYRKLADAVRKRIEEIKSSLTDETDVTTPSTSMEIG</sequence>
<dbReference type="EMBL" id="OU900105">
    <property type="protein sequence ID" value="CAG9856461.1"/>
    <property type="molecule type" value="Genomic_DNA"/>
</dbReference>
<dbReference type="InterPro" id="IPR019481">
    <property type="entry name" value="TFIIIC_triple_barrel"/>
</dbReference>
<accession>A0A9N9TED7</accession>
<dbReference type="GO" id="GO:0006383">
    <property type="term" value="P:transcription by RNA polymerase III"/>
    <property type="evidence" value="ECO:0007669"/>
    <property type="project" value="InterPro"/>
</dbReference>
<dbReference type="Proteomes" id="UP001153712">
    <property type="component" value="Chromosome 12"/>
</dbReference>
<evidence type="ECO:0000313" key="3">
    <source>
        <dbReference type="Proteomes" id="UP001153712"/>
    </source>
</evidence>
<keyword evidence="3" id="KW-1185">Reference proteome</keyword>
<proteinExistence type="predicted"/>
<dbReference type="GO" id="GO:0000127">
    <property type="term" value="C:transcription factor TFIIIC complex"/>
    <property type="evidence" value="ECO:0007669"/>
    <property type="project" value="TreeGrafter"/>
</dbReference>
<name>A0A9N9TED7_PHYSR</name>
<feature type="domain" description="Transcription factor TFIIIC triple barrel" evidence="1">
    <location>
        <begin position="5"/>
        <end position="99"/>
    </location>
</feature>
<dbReference type="PANTHER" id="PTHR21860">
    <property type="entry name" value="TRANSCRIPTION INITIATION FACTOR IIIC TFIIIC , POLYPEPTIDE 6-RELATED"/>
    <property type="match status" value="1"/>
</dbReference>